<evidence type="ECO:0000256" key="4">
    <source>
        <dbReference type="ARBA" id="ARBA00022448"/>
    </source>
</evidence>
<dbReference type="GO" id="GO:0034045">
    <property type="term" value="C:phagophore assembly site membrane"/>
    <property type="evidence" value="ECO:0007669"/>
    <property type="project" value="UniProtKB-SubCell"/>
</dbReference>
<dbReference type="PANTHER" id="PTHR13038:SF10">
    <property type="entry name" value="AUTOPHAGY-RELATED PROTEIN 9"/>
    <property type="match status" value="1"/>
</dbReference>
<feature type="compositionally biased region" description="Low complexity" evidence="11">
    <location>
        <begin position="27"/>
        <end position="42"/>
    </location>
</feature>
<feature type="region of interest" description="Disordered" evidence="11">
    <location>
        <begin position="1"/>
        <end position="110"/>
    </location>
</feature>
<evidence type="ECO:0000256" key="11">
    <source>
        <dbReference type="SAM" id="MobiDB-lite"/>
    </source>
</evidence>
<keyword evidence="8 10" id="KW-0445">Lipid transport</keyword>
<dbReference type="GO" id="GO:0034497">
    <property type="term" value="P:protein localization to phagophore assembly site"/>
    <property type="evidence" value="ECO:0007669"/>
    <property type="project" value="TreeGrafter"/>
</dbReference>
<dbReference type="GO" id="GO:0005776">
    <property type="term" value="C:autophagosome"/>
    <property type="evidence" value="ECO:0007669"/>
    <property type="project" value="TreeGrafter"/>
</dbReference>
<keyword evidence="5 10" id="KW-0812">Transmembrane</keyword>
<dbReference type="PANTHER" id="PTHR13038">
    <property type="entry name" value="APG9 AUTOPHAGY 9"/>
    <property type="match status" value="1"/>
</dbReference>
<evidence type="ECO:0000256" key="9">
    <source>
        <dbReference type="ARBA" id="ARBA00023136"/>
    </source>
</evidence>
<feature type="transmembrane region" description="Helical" evidence="10">
    <location>
        <begin position="201"/>
        <end position="222"/>
    </location>
</feature>
<feature type="transmembrane region" description="Helical" evidence="10">
    <location>
        <begin position="145"/>
        <end position="165"/>
    </location>
</feature>
<evidence type="ECO:0000313" key="13">
    <source>
        <dbReference type="Proteomes" id="UP000218231"/>
    </source>
</evidence>
<dbReference type="GO" id="GO:0000422">
    <property type="term" value="P:autophagy of mitochondrion"/>
    <property type="evidence" value="ECO:0007669"/>
    <property type="project" value="TreeGrafter"/>
</dbReference>
<dbReference type="GO" id="GO:0034727">
    <property type="term" value="P:piecemeal microautophagy of the nucleus"/>
    <property type="evidence" value="ECO:0007669"/>
    <property type="project" value="TreeGrafter"/>
</dbReference>
<dbReference type="STRING" id="2018661.A0A2A2KMJ1"/>
<dbReference type="Pfam" id="PF04109">
    <property type="entry name" value="ATG9"/>
    <property type="match status" value="1"/>
</dbReference>
<comment type="similarity">
    <text evidence="2 10">Belongs to the ATG9 family.</text>
</comment>
<keyword evidence="4 10" id="KW-0813">Transport</keyword>
<evidence type="ECO:0000256" key="1">
    <source>
        <dbReference type="ARBA" id="ARBA00004511"/>
    </source>
</evidence>
<protein>
    <recommendedName>
        <fullName evidence="3 10">Autophagy-related protein 9</fullName>
    </recommendedName>
</protein>
<feature type="transmembrane region" description="Helical" evidence="10">
    <location>
        <begin position="447"/>
        <end position="466"/>
    </location>
</feature>
<dbReference type="EMBL" id="LIAE01008180">
    <property type="protein sequence ID" value="PAV75185.1"/>
    <property type="molecule type" value="Genomic_DNA"/>
</dbReference>
<keyword evidence="13" id="KW-1185">Reference proteome</keyword>
<accession>A0A2A2KMJ1</accession>
<comment type="caution">
    <text evidence="12">The sequence shown here is derived from an EMBL/GenBank/DDBJ whole genome shotgun (WGS) entry which is preliminary data.</text>
</comment>
<keyword evidence="7 10" id="KW-0072">Autophagy</keyword>
<name>A0A2A2KMJ1_9BILA</name>
<dbReference type="InterPro" id="IPR007241">
    <property type="entry name" value="Autophagy-rel_prot_9"/>
</dbReference>
<dbReference type="AlphaFoldDB" id="A0A2A2KMJ1"/>
<dbReference type="GO" id="GO:0061709">
    <property type="term" value="P:reticulophagy"/>
    <property type="evidence" value="ECO:0007669"/>
    <property type="project" value="TreeGrafter"/>
</dbReference>
<evidence type="ECO:0000256" key="7">
    <source>
        <dbReference type="ARBA" id="ARBA00023006"/>
    </source>
</evidence>
<sequence>MFSFGRNKKQYQVIDDDYDEPPGRLETLGSLLPLSMPSSTSGQSNGGRRFYESGTEQERLIPGSSHTPDYHQDPPQQHLASSAPDGLTNLENGTTIRNPGGGLMSSSSRSQDQRWDHIQNLDEFFTRIYEYHQGGGFRCIALKRALDLVQFIFIVFLSTFVTQCIDYDVLFANKNTTTTGEPIYGKRHFGDAIVDNCASHLNWFVVVTILIAVVFWISRVFITAHVLMQMLEIQLFYNSALGIEDNELPNLTWHAVVKRICEVQPRLHLMIHTEQLSAVDLYNRILRFKNYFVAMVNQKILPPTMNLPCLGEISYLPNGLKSQIKRILFYSSSAAWSGPYLKEEYKNEDMLDDLARQMEKSVTMYGLFNLVLFPFIFLYQILVSFFTISEQIRRRSDALGMRRYSNYGRYQVRHFNELDHELNARLNRSHLFANAYMDQFYSPLLEIIAKQAVFVAAAVLGVLVVLSSWDEDVLQIEHVITVMTGCGVVILICRGLIPDENLVWQPEVLLSHVASELHYVPSEWKGQAHTEQVRHEFEQYFQLKWMFIVEELSSPILTPFILLFWLRPRCRQLIGFLHDHTESVRGLGDICSFAMMDVARHGDPAWNQVEKQKEEEKAREVTENEAHGEADAPRMFTAMQEQRARDGKTELSVLHFANLNPEWNPPPASAQFIRKFKHRLEYEASMIGNPLGLPANCLNRIDGPLETTTTNVLATIQKNNPLAAESLTNSLHQSGLETDSVAADMRVQALFLRNLHEESINLRTSSAMGMGSILR</sequence>
<feature type="transmembrane region" description="Helical" evidence="10">
    <location>
        <begin position="545"/>
        <end position="566"/>
    </location>
</feature>
<gene>
    <name evidence="12" type="ORF">WR25_16343</name>
</gene>
<proteinExistence type="inferred from homology"/>
<comment type="function">
    <text evidence="10">Phospholipid scramblase involved in autophagy. Cycles between the preautophagosomal structure/phagophore assembly site (PAS) and the cytoplasmic vesicle pool and supplies membrane for the growing autophagosome. Lipid scramblase activity plays a key role in preautophagosomal structure/phagophore assembly by distributing the phospholipids that arrive through ATG2 from the cytoplasmic to the luminal leaflet of the bilayer, thereby driving autophagosomal membrane expansion.</text>
</comment>
<evidence type="ECO:0000313" key="12">
    <source>
        <dbReference type="EMBL" id="PAV75185.1"/>
    </source>
</evidence>
<evidence type="ECO:0000256" key="2">
    <source>
        <dbReference type="ARBA" id="ARBA00006185"/>
    </source>
</evidence>
<dbReference type="OrthoDB" id="2020634at2759"/>
<comment type="subcellular location">
    <subcellularLocation>
        <location evidence="1 10">Preautophagosomal structure membrane</location>
        <topology evidence="1 10">Multi-pass membrane protein</topology>
    </subcellularLocation>
</comment>
<evidence type="ECO:0000256" key="10">
    <source>
        <dbReference type="RuleBase" id="RU364027"/>
    </source>
</evidence>
<dbReference type="GO" id="GO:0006869">
    <property type="term" value="P:lipid transport"/>
    <property type="evidence" value="ECO:0007669"/>
    <property type="project" value="UniProtKB-KW"/>
</dbReference>
<keyword evidence="9 10" id="KW-0472">Membrane</keyword>
<organism evidence="12 13">
    <name type="scientific">Diploscapter pachys</name>
    <dbReference type="NCBI Taxonomy" id="2018661"/>
    <lineage>
        <taxon>Eukaryota</taxon>
        <taxon>Metazoa</taxon>
        <taxon>Ecdysozoa</taxon>
        <taxon>Nematoda</taxon>
        <taxon>Chromadorea</taxon>
        <taxon>Rhabditida</taxon>
        <taxon>Rhabditina</taxon>
        <taxon>Rhabditomorpha</taxon>
        <taxon>Rhabditoidea</taxon>
        <taxon>Rhabditidae</taxon>
        <taxon>Diploscapter</taxon>
    </lineage>
</organism>
<evidence type="ECO:0000256" key="3">
    <source>
        <dbReference type="ARBA" id="ARBA00018074"/>
    </source>
</evidence>
<evidence type="ECO:0000256" key="6">
    <source>
        <dbReference type="ARBA" id="ARBA00022989"/>
    </source>
</evidence>
<feature type="transmembrane region" description="Helical" evidence="10">
    <location>
        <begin position="478"/>
        <end position="497"/>
    </location>
</feature>
<dbReference type="Proteomes" id="UP000218231">
    <property type="component" value="Unassembled WGS sequence"/>
</dbReference>
<evidence type="ECO:0000256" key="5">
    <source>
        <dbReference type="ARBA" id="ARBA00022692"/>
    </source>
</evidence>
<keyword evidence="6 10" id="KW-1133">Transmembrane helix</keyword>
<reference evidence="12 13" key="1">
    <citation type="journal article" date="2017" name="Curr. Biol.">
        <title>Genome architecture and evolution of a unichromosomal asexual nematode.</title>
        <authorList>
            <person name="Fradin H."/>
            <person name="Zegar C."/>
            <person name="Gutwein M."/>
            <person name="Lucas J."/>
            <person name="Kovtun M."/>
            <person name="Corcoran D."/>
            <person name="Baugh L.R."/>
            <person name="Kiontke K."/>
            <person name="Gunsalus K."/>
            <person name="Fitch D.H."/>
            <person name="Piano F."/>
        </authorList>
    </citation>
    <scope>NUCLEOTIDE SEQUENCE [LARGE SCALE GENOMIC DNA]</scope>
    <source>
        <strain evidence="12">PF1309</strain>
    </source>
</reference>
<feature type="transmembrane region" description="Helical" evidence="10">
    <location>
        <begin position="366"/>
        <end position="388"/>
    </location>
</feature>
<evidence type="ECO:0000256" key="8">
    <source>
        <dbReference type="ARBA" id="ARBA00023055"/>
    </source>
</evidence>